<feature type="compositionally biased region" description="Polar residues" evidence="12">
    <location>
        <begin position="143"/>
        <end position="153"/>
    </location>
</feature>
<dbReference type="GO" id="GO:0000981">
    <property type="term" value="F:DNA-binding transcription factor activity, RNA polymerase II-specific"/>
    <property type="evidence" value="ECO:0007669"/>
    <property type="project" value="TreeGrafter"/>
</dbReference>
<dbReference type="AlphaFoldDB" id="A0A6G1KS64"/>
<dbReference type="EMBL" id="MU005764">
    <property type="protein sequence ID" value="KAF2715167.1"/>
    <property type="molecule type" value="Genomic_DNA"/>
</dbReference>
<evidence type="ECO:0000256" key="1">
    <source>
        <dbReference type="ARBA" id="ARBA00004123"/>
    </source>
</evidence>
<feature type="domain" description="C2H2-type" evidence="13">
    <location>
        <begin position="240"/>
        <end position="269"/>
    </location>
</feature>
<keyword evidence="5 11" id="KW-0863">Zinc-finger</keyword>
<feature type="compositionally biased region" description="Low complexity" evidence="12">
    <location>
        <begin position="443"/>
        <end position="452"/>
    </location>
</feature>
<dbReference type="GO" id="GO:0000978">
    <property type="term" value="F:RNA polymerase II cis-regulatory region sequence-specific DNA binding"/>
    <property type="evidence" value="ECO:0007669"/>
    <property type="project" value="UniProtKB-ARBA"/>
</dbReference>
<feature type="compositionally biased region" description="Pro residues" evidence="12">
    <location>
        <begin position="197"/>
        <end position="206"/>
    </location>
</feature>
<feature type="compositionally biased region" description="Polar residues" evidence="12">
    <location>
        <begin position="213"/>
        <end position="223"/>
    </location>
</feature>
<evidence type="ECO:0000256" key="6">
    <source>
        <dbReference type="ARBA" id="ARBA00022833"/>
    </source>
</evidence>
<dbReference type="Proteomes" id="UP000799428">
    <property type="component" value="Unassembled WGS sequence"/>
</dbReference>
<dbReference type="Pfam" id="PF00096">
    <property type="entry name" value="zf-C2H2"/>
    <property type="match status" value="4"/>
</dbReference>
<dbReference type="InterPro" id="IPR036236">
    <property type="entry name" value="Znf_C2H2_sf"/>
</dbReference>
<sequence length="489" mass="54491">MTAAVASHHHPGLWHSRPDHSIHIPNMNMPGLVSSYDSSSRSLTHPPTTRSYQPTTTSHMDMNMPLFSTHTMTTSMTYQPGAYGFETLSVNPYNMQQNFPVNYPQAIPHSVSYPGAANVQQLPTAREIPAGFSMERSPPVKAESSSSPIQSGQMYNEITYSGDFKPANFDPEDGSGTKFATDVDTLMKAIQSKQKPDPPQQHPQPPEVRDHTQQTSLPPTVSSPVHEDAAKPTQKSKRRYQCSMPDCQKSFSQKTHLEIHTRAHTGAKPFLCKEPTCGQRFSQLGNLKTHERRHTGERPYSCDQCGKTFAQRGNVRAHKIVHQQIKPFTCRLDDCGKQFTQLGNLKSHQNKFHANTLRYLTSKFAVIRAGQYVSEADRELFEYFASLYKNSNKGIKGRGKDRRISAAPNAGTSSSSSYSSATVTSLNRNYNGSFHSGSDRSSRSTSLTSDTTQKADSGYDFNNPMQQTGFQSQSHGYADMVFPERKLYS</sequence>
<feature type="compositionally biased region" description="Polar residues" evidence="12">
    <location>
        <begin position="463"/>
        <end position="475"/>
    </location>
</feature>
<feature type="domain" description="C2H2-type" evidence="13">
    <location>
        <begin position="300"/>
        <end position="327"/>
    </location>
</feature>
<dbReference type="GO" id="GO:0008270">
    <property type="term" value="F:zinc ion binding"/>
    <property type="evidence" value="ECO:0007669"/>
    <property type="project" value="UniProtKB-KW"/>
</dbReference>
<evidence type="ECO:0000256" key="3">
    <source>
        <dbReference type="ARBA" id="ARBA00022723"/>
    </source>
</evidence>
<feature type="region of interest" description="Disordered" evidence="12">
    <location>
        <begin position="191"/>
        <end position="244"/>
    </location>
</feature>
<dbReference type="SMART" id="SM00355">
    <property type="entry name" value="ZnF_C2H2"/>
    <property type="match status" value="4"/>
</dbReference>
<dbReference type="PANTHER" id="PTHR23235:SF152">
    <property type="entry name" value="SI:DKEY-210J14.3"/>
    <property type="match status" value="1"/>
</dbReference>
<dbReference type="FunFam" id="3.30.160.60:FF:001480">
    <property type="entry name" value="Si:cabz01071911.3"/>
    <property type="match status" value="1"/>
</dbReference>
<accession>A0A6G1KS64</accession>
<dbReference type="FunFam" id="3.30.160.60:FF:000072">
    <property type="entry name" value="zinc finger protein 143 isoform X1"/>
    <property type="match status" value="2"/>
</dbReference>
<evidence type="ECO:0000313" key="14">
    <source>
        <dbReference type="EMBL" id="KAF2715167.1"/>
    </source>
</evidence>
<gene>
    <name evidence="14" type="ORF">K504DRAFT_478418</name>
</gene>
<evidence type="ECO:0000256" key="10">
    <source>
        <dbReference type="ARBA" id="ARBA00023242"/>
    </source>
</evidence>
<evidence type="ECO:0000256" key="12">
    <source>
        <dbReference type="SAM" id="MobiDB-lite"/>
    </source>
</evidence>
<evidence type="ECO:0000256" key="2">
    <source>
        <dbReference type="ARBA" id="ARBA00006991"/>
    </source>
</evidence>
<evidence type="ECO:0000256" key="11">
    <source>
        <dbReference type="PROSITE-ProRule" id="PRU00042"/>
    </source>
</evidence>
<dbReference type="FunFam" id="3.30.160.60:FF:000446">
    <property type="entry name" value="Zinc finger protein"/>
    <property type="match status" value="1"/>
</dbReference>
<evidence type="ECO:0000256" key="8">
    <source>
        <dbReference type="ARBA" id="ARBA00023125"/>
    </source>
</evidence>
<keyword evidence="3" id="KW-0479">Metal-binding</keyword>
<reference evidence="14" key="1">
    <citation type="journal article" date="2020" name="Stud. Mycol.">
        <title>101 Dothideomycetes genomes: a test case for predicting lifestyles and emergence of pathogens.</title>
        <authorList>
            <person name="Haridas S."/>
            <person name="Albert R."/>
            <person name="Binder M."/>
            <person name="Bloem J."/>
            <person name="Labutti K."/>
            <person name="Salamov A."/>
            <person name="Andreopoulos B."/>
            <person name="Baker S."/>
            <person name="Barry K."/>
            <person name="Bills G."/>
            <person name="Bluhm B."/>
            <person name="Cannon C."/>
            <person name="Castanera R."/>
            <person name="Culley D."/>
            <person name="Daum C."/>
            <person name="Ezra D."/>
            <person name="Gonzalez J."/>
            <person name="Henrissat B."/>
            <person name="Kuo A."/>
            <person name="Liang C."/>
            <person name="Lipzen A."/>
            <person name="Lutzoni F."/>
            <person name="Magnuson J."/>
            <person name="Mondo S."/>
            <person name="Nolan M."/>
            <person name="Ohm R."/>
            <person name="Pangilinan J."/>
            <person name="Park H.-J."/>
            <person name="Ramirez L."/>
            <person name="Alfaro M."/>
            <person name="Sun H."/>
            <person name="Tritt A."/>
            <person name="Yoshinaga Y."/>
            <person name="Zwiers L.-H."/>
            <person name="Turgeon B."/>
            <person name="Goodwin S."/>
            <person name="Spatafora J."/>
            <person name="Crous P."/>
            <person name="Grigoriev I."/>
        </authorList>
    </citation>
    <scope>NUCLEOTIDE SEQUENCE</scope>
    <source>
        <strain evidence="14">CBS 279.74</strain>
    </source>
</reference>
<feature type="compositionally biased region" description="Polar residues" evidence="12">
    <location>
        <begin position="426"/>
        <end position="435"/>
    </location>
</feature>
<feature type="compositionally biased region" description="Polar residues" evidence="12">
    <location>
        <begin position="43"/>
        <end position="59"/>
    </location>
</feature>
<dbReference type="Gene3D" id="3.30.160.60">
    <property type="entry name" value="Classic Zinc Finger"/>
    <property type="match status" value="4"/>
</dbReference>
<feature type="region of interest" description="Disordered" evidence="12">
    <location>
        <begin position="394"/>
        <end position="476"/>
    </location>
</feature>
<keyword evidence="9" id="KW-0804">Transcription</keyword>
<organism evidence="14 15">
    <name type="scientific">Pleomassaria siparia CBS 279.74</name>
    <dbReference type="NCBI Taxonomy" id="1314801"/>
    <lineage>
        <taxon>Eukaryota</taxon>
        <taxon>Fungi</taxon>
        <taxon>Dikarya</taxon>
        <taxon>Ascomycota</taxon>
        <taxon>Pezizomycotina</taxon>
        <taxon>Dothideomycetes</taxon>
        <taxon>Pleosporomycetidae</taxon>
        <taxon>Pleosporales</taxon>
        <taxon>Pleomassariaceae</taxon>
        <taxon>Pleomassaria</taxon>
    </lineage>
</organism>
<feature type="domain" description="C2H2-type" evidence="13">
    <location>
        <begin position="328"/>
        <end position="358"/>
    </location>
</feature>
<feature type="domain" description="C2H2-type" evidence="13">
    <location>
        <begin position="270"/>
        <end position="299"/>
    </location>
</feature>
<proteinExistence type="inferred from homology"/>
<comment type="subcellular location">
    <subcellularLocation>
        <location evidence="1">Nucleus</location>
    </subcellularLocation>
</comment>
<keyword evidence="10" id="KW-0539">Nucleus</keyword>
<dbReference type="GO" id="GO:0005634">
    <property type="term" value="C:nucleus"/>
    <property type="evidence" value="ECO:0007669"/>
    <property type="project" value="UniProtKB-SubCell"/>
</dbReference>
<feature type="region of interest" description="Disordered" evidence="12">
    <location>
        <begin position="33"/>
        <end position="59"/>
    </location>
</feature>
<keyword evidence="7" id="KW-0805">Transcription regulation</keyword>
<dbReference type="InterPro" id="IPR013087">
    <property type="entry name" value="Znf_C2H2_type"/>
</dbReference>
<protein>
    <submittedName>
        <fullName evidence="14">Zinc finger protein-like protein OZF</fullName>
    </submittedName>
</protein>
<feature type="region of interest" description="Disordered" evidence="12">
    <location>
        <begin position="134"/>
        <end position="153"/>
    </location>
</feature>
<keyword evidence="4" id="KW-0677">Repeat</keyword>
<dbReference type="SUPFAM" id="SSF57667">
    <property type="entry name" value="beta-beta-alpha zinc fingers"/>
    <property type="match status" value="2"/>
</dbReference>
<evidence type="ECO:0000256" key="5">
    <source>
        <dbReference type="ARBA" id="ARBA00022771"/>
    </source>
</evidence>
<keyword evidence="6" id="KW-0862">Zinc</keyword>
<evidence type="ECO:0000313" key="15">
    <source>
        <dbReference type="Proteomes" id="UP000799428"/>
    </source>
</evidence>
<comment type="similarity">
    <text evidence="2">Belongs to the krueppel C2H2-type zinc-finger protein family.</text>
</comment>
<dbReference type="PROSITE" id="PS50157">
    <property type="entry name" value="ZINC_FINGER_C2H2_2"/>
    <property type="match status" value="4"/>
</dbReference>
<evidence type="ECO:0000256" key="7">
    <source>
        <dbReference type="ARBA" id="ARBA00023015"/>
    </source>
</evidence>
<keyword evidence="8" id="KW-0238">DNA-binding</keyword>
<evidence type="ECO:0000256" key="9">
    <source>
        <dbReference type="ARBA" id="ARBA00023163"/>
    </source>
</evidence>
<dbReference type="PANTHER" id="PTHR23235">
    <property type="entry name" value="KRUEPPEL-LIKE TRANSCRIPTION FACTOR"/>
    <property type="match status" value="1"/>
</dbReference>
<dbReference type="PROSITE" id="PS00028">
    <property type="entry name" value="ZINC_FINGER_C2H2_1"/>
    <property type="match status" value="4"/>
</dbReference>
<keyword evidence="15" id="KW-1185">Reference proteome</keyword>
<feature type="compositionally biased region" description="Low complexity" evidence="12">
    <location>
        <begin position="405"/>
        <end position="425"/>
    </location>
</feature>
<dbReference type="OrthoDB" id="427030at2759"/>
<evidence type="ECO:0000259" key="13">
    <source>
        <dbReference type="PROSITE" id="PS50157"/>
    </source>
</evidence>
<name>A0A6G1KS64_9PLEO</name>
<evidence type="ECO:0000256" key="4">
    <source>
        <dbReference type="ARBA" id="ARBA00022737"/>
    </source>
</evidence>